<keyword evidence="6" id="KW-1185">Reference proteome</keyword>
<dbReference type="Gene3D" id="1.10.287.470">
    <property type="entry name" value="Helix hairpin bin"/>
    <property type="match status" value="1"/>
</dbReference>
<proteinExistence type="predicted"/>
<gene>
    <name evidence="5" type="ORF">GCM10023188_32670</name>
</gene>
<dbReference type="Proteomes" id="UP001500552">
    <property type="component" value="Unassembled WGS sequence"/>
</dbReference>
<evidence type="ECO:0000313" key="5">
    <source>
        <dbReference type="EMBL" id="GAA4437919.1"/>
    </source>
</evidence>
<keyword evidence="2 3" id="KW-0175">Coiled coil</keyword>
<keyword evidence="4" id="KW-1133">Transmembrane helix</keyword>
<dbReference type="EMBL" id="BAABHC010000016">
    <property type="protein sequence ID" value="GAA4437919.1"/>
    <property type="molecule type" value="Genomic_DNA"/>
</dbReference>
<dbReference type="PANTHER" id="PTHR32347">
    <property type="entry name" value="EFFLUX SYSTEM COMPONENT YKNX-RELATED"/>
    <property type="match status" value="1"/>
</dbReference>
<comment type="caution">
    <text evidence="5">The sequence shown here is derived from an EMBL/GenBank/DDBJ whole genome shotgun (WGS) entry which is preliminary data.</text>
</comment>
<dbReference type="Gene3D" id="2.40.50.100">
    <property type="match status" value="1"/>
</dbReference>
<reference evidence="6" key="1">
    <citation type="journal article" date="2019" name="Int. J. Syst. Evol. Microbiol.">
        <title>The Global Catalogue of Microorganisms (GCM) 10K type strain sequencing project: providing services to taxonomists for standard genome sequencing and annotation.</title>
        <authorList>
            <consortium name="The Broad Institute Genomics Platform"/>
            <consortium name="The Broad Institute Genome Sequencing Center for Infectious Disease"/>
            <person name="Wu L."/>
            <person name="Ma J."/>
        </authorList>
    </citation>
    <scope>NUCLEOTIDE SEQUENCE [LARGE SCALE GENOMIC DNA]</scope>
    <source>
        <strain evidence="6">JCM 17926</strain>
    </source>
</reference>
<accession>A0ABP8LX40</accession>
<organism evidence="5 6">
    <name type="scientific">Pontibacter saemangeumensis</name>
    <dbReference type="NCBI Taxonomy" id="1084525"/>
    <lineage>
        <taxon>Bacteria</taxon>
        <taxon>Pseudomonadati</taxon>
        <taxon>Bacteroidota</taxon>
        <taxon>Cytophagia</taxon>
        <taxon>Cytophagales</taxon>
        <taxon>Hymenobacteraceae</taxon>
        <taxon>Pontibacter</taxon>
    </lineage>
</organism>
<evidence type="ECO:0000313" key="6">
    <source>
        <dbReference type="Proteomes" id="UP001500552"/>
    </source>
</evidence>
<evidence type="ECO:0000256" key="3">
    <source>
        <dbReference type="SAM" id="Coils"/>
    </source>
</evidence>
<dbReference type="Gene3D" id="2.40.420.20">
    <property type="match status" value="1"/>
</dbReference>
<comment type="subcellular location">
    <subcellularLocation>
        <location evidence="1">Cell envelope</location>
    </subcellularLocation>
</comment>
<evidence type="ECO:0000256" key="2">
    <source>
        <dbReference type="ARBA" id="ARBA00023054"/>
    </source>
</evidence>
<feature type="transmembrane region" description="Helical" evidence="4">
    <location>
        <begin position="21"/>
        <end position="39"/>
    </location>
</feature>
<feature type="coiled-coil region" evidence="3">
    <location>
        <begin position="138"/>
        <end position="235"/>
    </location>
</feature>
<dbReference type="Gene3D" id="2.40.30.170">
    <property type="match status" value="1"/>
</dbReference>
<keyword evidence="4" id="KW-0812">Transmembrane</keyword>
<protein>
    <submittedName>
        <fullName evidence="5">Efflux RND transporter periplasmic adaptor subunit</fullName>
    </submittedName>
</protein>
<dbReference type="RefSeq" id="WP_345160594.1">
    <property type="nucleotide sequence ID" value="NZ_BAABHC010000016.1"/>
</dbReference>
<name>A0ABP8LX40_9BACT</name>
<dbReference type="InterPro" id="IPR050465">
    <property type="entry name" value="UPF0194_transport"/>
</dbReference>
<dbReference type="PANTHER" id="PTHR32347:SF14">
    <property type="entry name" value="EFFLUX SYSTEM COMPONENT YKNX-RELATED"/>
    <property type="match status" value="1"/>
</dbReference>
<sequence length="415" mass="46142">MDRELSATTRQAQKQKRIWQIGIAVALVAAAVFGFRNLITPSLERSEIRTAVVERGPVQATLTATGEVVPEHEQAITSPIQARVEQVLRTSGEEVKPGDQVLLLDRSFTQLAYDKMKDEQEMNQHKRVQLRLQLQKKLNSLESQLAIKRMSVKSLQARLEDEQYLLKIGGGTQEQVKQADLNLKIAQQELAQLERDIASERQLLQADEQELGFTLAMQGRSIEELERKMQQAEVRATHRGVVTWVKDEIGSTVNAGDVIVRLADLSSFKVKASVSDAFADQMQPGGEATVRINNTDLKGTIAAVEPTVTNGTVTFYVALQDNAHTLLRPNLRVDVYVTTATKPNTLRVKNGPYFNSASNSDMVYVVQGDELIRTPADIGASNVDYVELERGVQPGDEVVISSIKDYEHLEKVKLK</sequence>
<keyword evidence="4" id="KW-0472">Membrane</keyword>
<evidence type="ECO:0000256" key="4">
    <source>
        <dbReference type="SAM" id="Phobius"/>
    </source>
</evidence>
<evidence type="ECO:0000256" key="1">
    <source>
        <dbReference type="ARBA" id="ARBA00004196"/>
    </source>
</evidence>